<dbReference type="Proteomes" id="UP001620461">
    <property type="component" value="Unassembled WGS sequence"/>
</dbReference>
<evidence type="ECO:0000313" key="3">
    <source>
        <dbReference type="EMBL" id="MFK2898952.1"/>
    </source>
</evidence>
<dbReference type="SMART" id="SM00530">
    <property type="entry name" value="HTH_XRE"/>
    <property type="match status" value="1"/>
</dbReference>
<comment type="caution">
    <text evidence="3">The sequence shown here is derived from an EMBL/GenBank/DDBJ whole genome shotgun (WGS) entry which is preliminary data.</text>
</comment>
<feature type="compositionally biased region" description="Basic residues" evidence="1">
    <location>
        <begin position="93"/>
        <end position="113"/>
    </location>
</feature>
<organism evidence="3 4">
    <name type="scientific">Dyella jejuensis</name>
    <dbReference type="NCBI Taxonomy" id="1432009"/>
    <lineage>
        <taxon>Bacteria</taxon>
        <taxon>Pseudomonadati</taxon>
        <taxon>Pseudomonadota</taxon>
        <taxon>Gammaproteobacteria</taxon>
        <taxon>Lysobacterales</taxon>
        <taxon>Rhodanobacteraceae</taxon>
        <taxon>Dyella</taxon>
    </lineage>
</organism>
<dbReference type="Gene3D" id="1.10.260.40">
    <property type="entry name" value="lambda repressor-like DNA-binding domains"/>
    <property type="match status" value="1"/>
</dbReference>
<evidence type="ECO:0000256" key="1">
    <source>
        <dbReference type="SAM" id="MobiDB-lite"/>
    </source>
</evidence>
<dbReference type="EMBL" id="JADIKJ010000001">
    <property type="protein sequence ID" value="MFK2898952.1"/>
    <property type="molecule type" value="Genomic_DNA"/>
</dbReference>
<dbReference type="InterPro" id="IPR001387">
    <property type="entry name" value="Cro/C1-type_HTH"/>
</dbReference>
<dbReference type="InterPro" id="IPR010982">
    <property type="entry name" value="Lambda_DNA-bd_dom_sf"/>
</dbReference>
<reference evidence="3 4" key="1">
    <citation type="submission" date="2020-10" db="EMBL/GenBank/DDBJ databases">
        <title>Phylogeny of dyella-like bacteria.</title>
        <authorList>
            <person name="Fu J."/>
        </authorList>
    </citation>
    <scope>NUCLEOTIDE SEQUENCE [LARGE SCALE GENOMIC DNA]</scope>
    <source>
        <strain evidence="3 4">JP1</strain>
    </source>
</reference>
<gene>
    <name evidence="3" type="ORF">ISP15_01200</name>
</gene>
<accession>A0ABW8JCY6</accession>
<sequence length="113" mass="13098">MKRKSIHSLEHKELVTLLFDFRRQADMTQAEAAEALGRPQTYVSAVEVGRRGIDLVQVREFCAVYDVSFPKFAEHYEKRLKAATSQERPPRLSTRKREKPAKTAKKRPGKDRK</sequence>
<dbReference type="CDD" id="cd00093">
    <property type="entry name" value="HTH_XRE"/>
    <property type="match status" value="1"/>
</dbReference>
<evidence type="ECO:0000259" key="2">
    <source>
        <dbReference type="PROSITE" id="PS50943"/>
    </source>
</evidence>
<proteinExistence type="predicted"/>
<dbReference type="Pfam" id="PF13560">
    <property type="entry name" value="HTH_31"/>
    <property type="match status" value="1"/>
</dbReference>
<feature type="domain" description="HTH cro/C1-type" evidence="2">
    <location>
        <begin position="22"/>
        <end position="72"/>
    </location>
</feature>
<dbReference type="SUPFAM" id="SSF47413">
    <property type="entry name" value="lambda repressor-like DNA-binding domains"/>
    <property type="match status" value="1"/>
</dbReference>
<dbReference type="RefSeq" id="WP_404544162.1">
    <property type="nucleotide sequence ID" value="NZ_JADIKJ010000001.1"/>
</dbReference>
<name>A0ABW8JCY6_9GAMM</name>
<protein>
    <submittedName>
        <fullName evidence="3">Helix-turn-helix transcriptional regulator</fullName>
    </submittedName>
</protein>
<feature type="region of interest" description="Disordered" evidence="1">
    <location>
        <begin position="80"/>
        <end position="113"/>
    </location>
</feature>
<evidence type="ECO:0000313" key="4">
    <source>
        <dbReference type="Proteomes" id="UP001620461"/>
    </source>
</evidence>
<dbReference type="PROSITE" id="PS50943">
    <property type="entry name" value="HTH_CROC1"/>
    <property type="match status" value="1"/>
</dbReference>
<keyword evidence="4" id="KW-1185">Reference proteome</keyword>